<protein>
    <submittedName>
        <fullName evidence="2">HAD-IA family hydrolase</fullName>
    </submittedName>
</protein>
<dbReference type="RefSeq" id="WP_274263616.1">
    <property type="nucleotide sequence ID" value="NZ_JAQZCI010000001.1"/>
</dbReference>
<dbReference type="Pfam" id="PF00702">
    <property type="entry name" value="Hydrolase"/>
    <property type="match status" value="1"/>
</dbReference>
<dbReference type="InterPro" id="IPR023198">
    <property type="entry name" value="PGP-like_dom2"/>
</dbReference>
<dbReference type="InterPro" id="IPR036412">
    <property type="entry name" value="HAD-like_sf"/>
</dbReference>
<comment type="caution">
    <text evidence="2">The sequence shown here is derived from an EMBL/GenBank/DDBJ whole genome shotgun (WGS) entry which is preliminary data.</text>
</comment>
<keyword evidence="3" id="KW-1185">Reference proteome</keyword>
<dbReference type="InterPro" id="IPR023214">
    <property type="entry name" value="HAD_sf"/>
</dbReference>
<dbReference type="EMBL" id="JAQZCI010000001">
    <property type="protein sequence ID" value="MDD7960894.1"/>
    <property type="molecule type" value="Genomic_DNA"/>
</dbReference>
<proteinExistence type="predicted"/>
<dbReference type="Gene3D" id="3.40.50.1000">
    <property type="entry name" value="HAD superfamily/HAD-like"/>
    <property type="match status" value="1"/>
</dbReference>
<organism evidence="2 3">
    <name type="scientific">Microbacterium thalli</name>
    <dbReference type="NCBI Taxonomy" id="3027921"/>
    <lineage>
        <taxon>Bacteria</taxon>
        <taxon>Bacillati</taxon>
        <taxon>Actinomycetota</taxon>
        <taxon>Actinomycetes</taxon>
        <taxon>Micrococcales</taxon>
        <taxon>Microbacteriaceae</taxon>
        <taxon>Microbacterium</taxon>
    </lineage>
</organism>
<dbReference type="Proteomes" id="UP001218170">
    <property type="component" value="Unassembled WGS sequence"/>
</dbReference>
<name>A0ABT5SDQ1_9MICO</name>
<gene>
    <name evidence="2" type="ORF">PUW80_00870</name>
</gene>
<dbReference type="PANTHER" id="PTHR43316">
    <property type="entry name" value="HYDROLASE, HALOACID DELAHOGENASE-RELATED"/>
    <property type="match status" value="1"/>
</dbReference>
<dbReference type="NCBIfam" id="TIGR01493">
    <property type="entry name" value="HAD-SF-IA-v2"/>
    <property type="match status" value="1"/>
</dbReference>
<sequence length="205" mass="22929">MRYDTVVFDLLTALVDSWSLWDSAAGSQEQGRRWRGRYLQLTYGAETYRPYEDLVMEAAQLEDVAADSVETLVRRRDSLSAWPEAPAVLRRLQGKVRTAVVTNCSEELGMRAAISLRHEFDVFVTSERAGYYKPRPEPYRLALSELGTAPERTLFVAGSRYDIPGAGGVGMPVWWHNRIGMDRGDLPAPLFESTTLESLPAAALS</sequence>
<reference evidence="2 3" key="1">
    <citation type="submission" date="2023-02" db="EMBL/GenBank/DDBJ databases">
        <title>Study of novel species of the Microbacterium genus.</title>
        <authorList>
            <person name="Arroyo-Herrera I."/>
            <person name="Roman-Ponce B."/>
            <person name="Vasquez-Murrieta M.S."/>
        </authorList>
    </citation>
    <scope>NUCLEOTIDE SEQUENCE [LARGE SCALE GENOMIC DNA]</scope>
    <source>
        <strain evidence="2 3">NE1TT3</strain>
    </source>
</reference>
<dbReference type="SUPFAM" id="SSF56784">
    <property type="entry name" value="HAD-like"/>
    <property type="match status" value="1"/>
</dbReference>
<dbReference type="InterPro" id="IPR006439">
    <property type="entry name" value="HAD-SF_hydro_IA"/>
</dbReference>
<dbReference type="NCBIfam" id="TIGR01549">
    <property type="entry name" value="HAD-SF-IA-v1"/>
    <property type="match status" value="1"/>
</dbReference>
<accession>A0ABT5SDQ1</accession>
<dbReference type="InterPro" id="IPR051540">
    <property type="entry name" value="S-2-haloacid_dehalogenase"/>
</dbReference>
<dbReference type="Gene3D" id="1.10.150.240">
    <property type="entry name" value="Putative phosphatase, domain 2"/>
    <property type="match status" value="1"/>
</dbReference>
<keyword evidence="1 2" id="KW-0378">Hydrolase</keyword>
<evidence type="ECO:0000256" key="1">
    <source>
        <dbReference type="ARBA" id="ARBA00022801"/>
    </source>
</evidence>
<evidence type="ECO:0000313" key="3">
    <source>
        <dbReference type="Proteomes" id="UP001218170"/>
    </source>
</evidence>
<dbReference type="GO" id="GO:0016787">
    <property type="term" value="F:hydrolase activity"/>
    <property type="evidence" value="ECO:0007669"/>
    <property type="project" value="UniProtKB-KW"/>
</dbReference>
<dbReference type="PRINTS" id="PR00413">
    <property type="entry name" value="HADHALOGNASE"/>
</dbReference>
<evidence type="ECO:0000313" key="2">
    <source>
        <dbReference type="EMBL" id="MDD7960894.1"/>
    </source>
</evidence>
<dbReference type="PANTHER" id="PTHR43316:SF3">
    <property type="entry name" value="HALOACID DEHALOGENASE, TYPE II (AFU_ORTHOLOGUE AFUA_2G07750)-RELATED"/>
    <property type="match status" value="1"/>
</dbReference>